<dbReference type="Proteomes" id="UP001385951">
    <property type="component" value="Unassembled WGS sequence"/>
</dbReference>
<keyword evidence="2" id="KW-1133">Transmembrane helix</keyword>
<evidence type="ECO:0000256" key="2">
    <source>
        <dbReference type="SAM" id="Phobius"/>
    </source>
</evidence>
<name>A0AAW0G391_9APHY</name>
<dbReference type="EMBL" id="JASBNA010000020">
    <property type="protein sequence ID" value="KAK7685595.1"/>
    <property type="molecule type" value="Genomic_DNA"/>
</dbReference>
<feature type="region of interest" description="Disordered" evidence="1">
    <location>
        <begin position="365"/>
        <end position="402"/>
    </location>
</feature>
<comment type="caution">
    <text evidence="3">The sequence shown here is derived from an EMBL/GenBank/DDBJ whole genome shotgun (WGS) entry which is preliminary data.</text>
</comment>
<gene>
    <name evidence="3" type="ORF">QCA50_011462</name>
</gene>
<feature type="compositionally biased region" description="Polar residues" evidence="1">
    <location>
        <begin position="373"/>
        <end position="385"/>
    </location>
</feature>
<dbReference type="Gene3D" id="2.60.120.260">
    <property type="entry name" value="Galactose-binding domain-like"/>
    <property type="match status" value="1"/>
</dbReference>
<organism evidence="3 4">
    <name type="scientific">Cerrena zonata</name>
    <dbReference type="NCBI Taxonomy" id="2478898"/>
    <lineage>
        <taxon>Eukaryota</taxon>
        <taxon>Fungi</taxon>
        <taxon>Dikarya</taxon>
        <taxon>Basidiomycota</taxon>
        <taxon>Agaricomycotina</taxon>
        <taxon>Agaricomycetes</taxon>
        <taxon>Polyporales</taxon>
        <taxon>Cerrenaceae</taxon>
        <taxon>Cerrena</taxon>
    </lineage>
</organism>
<feature type="transmembrane region" description="Helical" evidence="2">
    <location>
        <begin position="255"/>
        <end position="278"/>
    </location>
</feature>
<evidence type="ECO:0000313" key="4">
    <source>
        <dbReference type="Proteomes" id="UP001385951"/>
    </source>
</evidence>
<evidence type="ECO:0000313" key="3">
    <source>
        <dbReference type="EMBL" id="KAK7685595.1"/>
    </source>
</evidence>
<sequence length="402" mass="43728">MLPRMASQRMFRHIRRDDSGGRSGKQSSGDRKQVLDSDDTKNSNSESDKDSNSQGKNNGNSNNNNNKNTSGNGSVNGSGGNTNTNTNQAKFFPPRDCLFVNENDGRLHYNGSWTLEADDPTGLRTTTHTTTEAGSQMSVAFSGTSIIVIGIVHQSNTTVPPAAATYSIDAGEPAAFSLPFSTHDIPNQQFFQSRQLTQGAHNLTITVTSNKSPYTLDYLFFCGNGTPPIATASVADSNGAKPDGEEAALWPRKTAIIVGSILGALLVMLLIAFVFVLCSIRKRRTRSAFATSPLREWLSRQTLFTSSESIMRHNPSNLGTSTTCPRDDHTIAPPIPDVEKPLPSEPVIRTFSDFDRHYSFPYPLKIHGRDRPTSSISSGQSSRHTSGVPVSPKLPKTPRDWI</sequence>
<feature type="region of interest" description="Disordered" evidence="1">
    <location>
        <begin position="1"/>
        <end position="91"/>
    </location>
</feature>
<protein>
    <submittedName>
        <fullName evidence="3">Uncharacterized protein</fullName>
    </submittedName>
</protein>
<accession>A0AAW0G391</accession>
<keyword evidence="2" id="KW-0472">Membrane</keyword>
<reference evidence="3 4" key="1">
    <citation type="submission" date="2022-09" db="EMBL/GenBank/DDBJ databases">
        <authorList>
            <person name="Palmer J.M."/>
        </authorList>
    </citation>
    <scope>NUCLEOTIDE SEQUENCE [LARGE SCALE GENOMIC DNA]</scope>
    <source>
        <strain evidence="3 4">DSM 7382</strain>
    </source>
</reference>
<feature type="compositionally biased region" description="Basic and acidic residues" evidence="1">
    <location>
        <begin position="28"/>
        <end position="51"/>
    </location>
</feature>
<keyword evidence="2" id="KW-0812">Transmembrane</keyword>
<keyword evidence="4" id="KW-1185">Reference proteome</keyword>
<proteinExistence type="predicted"/>
<feature type="compositionally biased region" description="Low complexity" evidence="1">
    <location>
        <begin position="52"/>
        <end position="73"/>
    </location>
</feature>
<evidence type="ECO:0000256" key="1">
    <source>
        <dbReference type="SAM" id="MobiDB-lite"/>
    </source>
</evidence>
<dbReference type="AlphaFoldDB" id="A0AAW0G391"/>